<dbReference type="PANTHER" id="PTHR43317">
    <property type="entry name" value="THERMOSPERMINE SYNTHASE ACAULIS5"/>
    <property type="match status" value="1"/>
</dbReference>
<evidence type="ECO:0000313" key="4">
    <source>
        <dbReference type="Proteomes" id="UP000595374"/>
    </source>
</evidence>
<dbReference type="InterPro" id="IPR029063">
    <property type="entry name" value="SAM-dependent_MTases_sf"/>
</dbReference>
<keyword evidence="1" id="KW-0620">Polyamine biosynthesis</keyword>
<dbReference type="RefSeq" id="WP_198498990.1">
    <property type="nucleotide sequence ID" value="NZ_CP065989.1"/>
</dbReference>
<evidence type="ECO:0000256" key="1">
    <source>
        <dbReference type="ARBA" id="ARBA00023115"/>
    </source>
</evidence>
<proteinExistence type="predicted"/>
<dbReference type="Pfam" id="PF08241">
    <property type="entry name" value="Methyltransf_11"/>
    <property type="match status" value="1"/>
</dbReference>
<protein>
    <submittedName>
        <fullName evidence="3">Fused MFS/spermidine synthase</fullName>
    </submittedName>
</protein>
<reference evidence="3 4" key="1">
    <citation type="submission" date="2020-12" db="EMBL/GenBank/DDBJ databases">
        <title>FDA dAtabase for Regulatory Grade micrObial Sequences (FDA-ARGOS): Supporting development and validation of Infectious Disease Dx tests.</title>
        <authorList>
            <person name="Sproer C."/>
            <person name="Gronow S."/>
            <person name="Severitt S."/>
            <person name="Schroder I."/>
            <person name="Tallon L."/>
            <person name="Sadzewicz L."/>
            <person name="Zhao X."/>
            <person name="Boylan J."/>
            <person name="Ott S."/>
            <person name="Bowen H."/>
            <person name="Vavikolanu K."/>
            <person name="Mehta A."/>
            <person name="Aluvathingal J."/>
            <person name="Nadendla S."/>
            <person name="Lowell S."/>
            <person name="Myers T."/>
            <person name="Yan Y."/>
            <person name="Sichtig H."/>
        </authorList>
    </citation>
    <scope>NUCLEOTIDE SEQUENCE [LARGE SCALE GENOMIC DNA]</scope>
    <source>
        <strain evidence="3 4">FDAARGOS_990</strain>
    </source>
</reference>
<evidence type="ECO:0000313" key="3">
    <source>
        <dbReference type="EMBL" id="QQB13833.1"/>
    </source>
</evidence>
<sequence length="263" mass="28046">MAKRRIFTAPSAQVVEISTGTARLEKVAGEPDSYVLHVNDVPSSSITLSDPARLDFEYLDWMARIIEATLPAGTVRAIHIGAAGCALARALDARRPGSRQTAIDIDPLLIDYVRTWFDLPRSPALALRAGDGAEEIAGFRDDTADAIVRDAFSHDSVPTALQTAEFYAECARVLKPGGLFLANVPDSGDHRVLRDELDAAASAFPHLAAASESGVLKGRRRGNVVVAASARPLPDAALDRVLRTAPTMAAWLTGETLAARLGR</sequence>
<gene>
    <name evidence="3" type="ORF">I6H47_13730</name>
</gene>
<dbReference type="InterPro" id="IPR013216">
    <property type="entry name" value="Methyltransf_11"/>
</dbReference>
<name>A0A7T3ZYA6_9MICO</name>
<feature type="domain" description="Methyltransferase type 11" evidence="2">
    <location>
        <begin position="79"/>
        <end position="181"/>
    </location>
</feature>
<dbReference type="CDD" id="cd02440">
    <property type="entry name" value="AdoMet_MTases"/>
    <property type="match status" value="1"/>
</dbReference>
<dbReference type="EMBL" id="CP065989">
    <property type="protein sequence ID" value="QQB13833.1"/>
    <property type="molecule type" value="Genomic_DNA"/>
</dbReference>
<dbReference type="AlphaFoldDB" id="A0A7T3ZYA6"/>
<evidence type="ECO:0000259" key="2">
    <source>
        <dbReference type="Pfam" id="PF08241"/>
    </source>
</evidence>
<dbReference type="PANTHER" id="PTHR43317:SF1">
    <property type="entry name" value="THERMOSPERMINE SYNTHASE ACAULIS5"/>
    <property type="match status" value="1"/>
</dbReference>
<dbReference type="Gene3D" id="3.40.50.150">
    <property type="entry name" value="Vaccinia Virus protein VP39"/>
    <property type="match status" value="1"/>
</dbReference>
<dbReference type="GO" id="GO:0006596">
    <property type="term" value="P:polyamine biosynthetic process"/>
    <property type="evidence" value="ECO:0007669"/>
    <property type="project" value="UniProtKB-KW"/>
</dbReference>
<organism evidence="3 4">
    <name type="scientific">Brevibacterium casei</name>
    <dbReference type="NCBI Taxonomy" id="33889"/>
    <lineage>
        <taxon>Bacteria</taxon>
        <taxon>Bacillati</taxon>
        <taxon>Actinomycetota</taxon>
        <taxon>Actinomycetes</taxon>
        <taxon>Micrococcales</taxon>
        <taxon>Brevibacteriaceae</taxon>
        <taxon>Brevibacterium</taxon>
    </lineage>
</organism>
<dbReference type="GO" id="GO:0008757">
    <property type="term" value="F:S-adenosylmethionine-dependent methyltransferase activity"/>
    <property type="evidence" value="ECO:0007669"/>
    <property type="project" value="InterPro"/>
</dbReference>
<accession>A0A7T3ZYA6</accession>
<dbReference type="SUPFAM" id="SSF53335">
    <property type="entry name" value="S-adenosyl-L-methionine-dependent methyltransferases"/>
    <property type="match status" value="1"/>
</dbReference>
<dbReference type="NCBIfam" id="NF037959">
    <property type="entry name" value="MFS_SpdSyn"/>
    <property type="match status" value="1"/>
</dbReference>
<dbReference type="Proteomes" id="UP000595374">
    <property type="component" value="Chromosome"/>
</dbReference>